<dbReference type="AlphaFoldDB" id="A0A369AHK2"/>
<dbReference type="SUPFAM" id="SSF53335">
    <property type="entry name" value="S-adenosyl-L-methionine-dependent methyltransferases"/>
    <property type="match status" value="1"/>
</dbReference>
<name>A0A369AHK2_9BURK</name>
<gene>
    <name evidence="1" type="ORF">DFR45_108142</name>
</gene>
<dbReference type="EMBL" id="QPJU01000008">
    <property type="protein sequence ID" value="RCX08641.1"/>
    <property type="molecule type" value="Genomic_DNA"/>
</dbReference>
<protein>
    <submittedName>
        <fullName evidence="1">DNA methylase</fullName>
    </submittedName>
</protein>
<evidence type="ECO:0000313" key="1">
    <source>
        <dbReference type="EMBL" id="RCX08641.1"/>
    </source>
</evidence>
<dbReference type="GO" id="GO:0008168">
    <property type="term" value="F:methyltransferase activity"/>
    <property type="evidence" value="ECO:0007669"/>
    <property type="project" value="UniProtKB-KW"/>
</dbReference>
<accession>A0A369AHK2</accession>
<evidence type="ECO:0000313" key="2">
    <source>
        <dbReference type="Proteomes" id="UP000252174"/>
    </source>
</evidence>
<sequence>MGSGTTQAVALKLGRRFIGADINLGAIQTTTKRLINVAEELRQKSLDPDTKYYTGFEVYNVNHYDIFRNPVQAKELLIEALEVQKLEFSTVFDGEKDGRMVKIMPINRIATRADLNELIAGFDYKAWERKQNESPNRPVEKITLVCMGHEPDLAAQLELAAKPFKIDVEVVDILRDKADLEFKRDSQAKVSIKNGELVIEKFYPMNLLQKLSLQKESVDDWKELAESVLIDWNYDGAVLQPAVVDIPGKNELVKGAYKVPDDAGTIRVKITDLLSESWEGSVANGD</sequence>
<keyword evidence="1" id="KW-0489">Methyltransferase</keyword>
<comment type="caution">
    <text evidence="1">The sequence shown here is derived from an EMBL/GenBank/DDBJ whole genome shotgun (WGS) entry which is preliminary data.</text>
</comment>
<dbReference type="GO" id="GO:0032259">
    <property type="term" value="P:methylation"/>
    <property type="evidence" value="ECO:0007669"/>
    <property type="project" value="UniProtKB-KW"/>
</dbReference>
<keyword evidence="1" id="KW-0808">Transferase</keyword>
<proteinExistence type="predicted"/>
<dbReference type="InterPro" id="IPR029063">
    <property type="entry name" value="SAM-dependent_MTases_sf"/>
</dbReference>
<dbReference type="Gene3D" id="3.40.50.150">
    <property type="entry name" value="Vaccinia Virus protein VP39"/>
    <property type="match status" value="1"/>
</dbReference>
<keyword evidence="2" id="KW-1185">Reference proteome</keyword>
<organism evidence="1 2">
    <name type="scientific">Extensimonas vulgaris</name>
    <dbReference type="NCBI Taxonomy" id="1031594"/>
    <lineage>
        <taxon>Bacteria</taxon>
        <taxon>Pseudomonadati</taxon>
        <taxon>Pseudomonadota</taxon>
        <taxon>Betaproteobacteria</taxon>
        <taxon>Burkholderiales</taxon>
        <taxon>Comamonadaceae</taxon>
        <taxon>Extensimonas</taxon>
    </lineage>
</organism>
<dbReference type="Proteomes" id="UP000252174">
    <property type="component" value="Unassembled WGS sequence"/>
</dbReference>
<reference evidence="1 2" key="1">
    <citation type="submission" date="2018-07" db="EMBL/GenBank/DDBJ databases">
        <title>Genomic Encyclopedia of Type Strains, Phase IV (KMG-IV): sequencing the most valuable type-strain genomes for metagenomic binning, comparative biology and taxonomic classification.</title>
        <authorList>
            <person name="Goeker M."/>
        </authorList>
    </citation>
    <scope>NUCLEOTIDE SEQUENCE [LARGE SCALE GENOMIC DNA]</scope>
    <source>
        <strain evidence="1 2">DSM 100911</strain>
    </source>
</reference>